<evidence type="ECO:0000256" key="6">
    <source>
        <dbReference type="SAM" id="Phobius"/>
    </source>
</evidence>
<dbReference type="SUPFAM" id="SSF50156">
    <property type="entry name" value="PDZ domain-like"/>
    <property type="match status" value="1"/>
</dbReference>
<evidence type="ECO:0000256" key="3">
    <source>
        <dbReference type="ARBA" id="ARBA00022801"/>
    </source>
</evidence>
<dbReference type="Gene3D" id="2.30.42.10">
    <property type="match status" value="1"/>
</dbReference>
<dbReference type="AlphaFoldDB" id="A0A1B3XIX3"/>
<dbReference type="PANTHER" id="PTHR43343:SF3">
    <property type="entry name" value="PROTEASE DO-LIKE 8, CHLOROPLASTIC"/>
    <property type="match status" value="1"/>
</dbReference>
<comment type="similarity">
    <text evidence="1">Belongs to the peptidase S1C family.</text>
</comment>
<evidence type="ECO:0000313" key="9">
    <source>
        <dbReference type="Proteomes" id="UP000077926"/>
    </source>
</evidence>
<dbReference type="InterPro" id="IPR001478">
    <property type="entry name" value="PDZ"/>
</dbReference>
<evidence type="ECO:0000256" key="1">
    <source>
        <dbReference type="ARBA" id="ARBA00010541"/>
    </source>
</evidence>
<protein>
    <submittedName>
        <fullName evidence="8">Peptidase S1</fullName>
    </submittedName>
</protein>
<dbReference type="InterPro" id="IPR009003">
    <property type="entry name" value="Peptidase_S1_PA"/>
</dbReference>
<dbReference type="PROSITE" id="PS50106">
    <property type="entry name" value="PDZ"/>
    <property type="match status" value="1"/>
</dbReference>
<dbReference type="InterPro" id="IPR051201">
    <property type="entry name" value="Chloro_Bact_Ser_Proteases"/>
</dbReference>
<dbReference type="Pfam" id="PF13365">
    <property type="entry name" value="Trypsin_2"/>
    <property type="match status" value="1"/>
</dbReference>
<evidence type="ECO:0000259" key="7">
    <source>
        <dbReference type="PROSITE" id="PS50106"/>
    </source>
</evidence>
<keyword evidence="9" id="KW-1185">Reference proteome</keyword>
<dbReference type="GO" id="GO:0004252">
    <property type="term" value="F:serine-type endopeptidase activity"/>
    <property type="evidence" value="ECO:0007669"/>
    <property type="project" value="InterPro"/>
</dbReference>
<accession>A0A1B3XIX3</accession>
<keyword evidence="6" id="KW-0472">Membrane</keyword>
<dbReference type="PRINTS" id="PR00834">
    <property type="entry name" value="PROTEASES2C"/>
</dbReference>
<reference evidence="8 9" key="1">
    <citation type="submission" date="2016-08" db="EMBL/GenBank/DDBJ databases">
        <title>Complete genome sequence of Bacillus muralis G25-68, a strain with toxicity to nematodes.</title>
        <authorList>
            <person name="Zheng Z."/>
        </authorList>
    </citation>
    <scope>NUCLEOTIDE SEQUENCE [LARGE SCALE GENOMIC DNA]</scope>
    <source>
        <strain evidence="8 9">G25-68</strain>
    </source>
</reference>
<dbReference type="STRING" id="264697.ABE28_002305"/>
<dbReference type="PANTHER" id="PTHR43343">
    <property type="entry name" value="PEPTIDASE S12"/>
    <property type="match status" value="1"/>
</dbReference>
<dbReference type="SMART" id="SM00228">
    <property type="entry name" value="PDZ"/>
    <property type="match status" value="1"/>
</dbReference>
<dbReference type="Pfam" id="PF13180">
    <property type="entry name" value="PDZ_2"/>
    <property type="match status" value="1"/>
</dbReference>
<proteinExistence type="inferred from homology"/>
<dbReference type="FunFam" id="2.40.10.10:FF:000001">
    <property type="entry name" value="Periplasmic serine protease DegS"/>
    <property type="match status" value="1"/>
</dbReference>
<keyword evidence="3" id="KW-0378">Hydrolase</keyword>
<dbReference type="InterPro" id="IPR043504">
    <property type="entry name" value="Peptidase_S1_PA_chymotrypsin"/>
</dbReference>
<keyword evidence="2" id="KW-0645">Protease</keyword>
<dbReference type="EMBL" id="CP017080">
    <property type="protein sequence ID" value="AOH53168.1"/>
    <property type="molecule type" value="Genomic_DNA"/>
</dbReference>
<dbReference type="KEGG" id="bmur:ABE28_002305"/>
<feature type="region of interest" description="Disordered" evidence="5">
    <location>
        <begin position="61"/>
        <end position="87"/>
    </location>
</feature>
<sequence>MENYNGNEQVQVKEERKKGKSLWMTSLVSGTVASVVTSSVFIFGGDFIDQEKNSVADSAQTASVTQTEKDGGATPQKLSASTDSKDRANMVESASKSIVGVVNLQETQNQNPFQQQSTESEKVETGTGSGVIYKKDNGKAYIITNNHVIEGAKEVEISLYDGQKATAAVVGADALTDLAVLTIDASKAPDGIKFGNSDSMRPGEEVLAIGNPLGLDFSRSVTQGIVSATGRSISVDTSDGAWTLDVIQTDAAINPGNSGGALINTAGEVIGINSLKISESGVEGLGFAIPSNDVIPIVTELIEKGKITRPYLGVSLASIEELPQYYLQDVPEAAKTGVMITSIEAGSAADKGGLKQQDIIMELDGTKISTAAELRKYLYTDKKIGDKVKVKVYRGKAEKTVTITLQKS</sequence>
<organism evidence="8 9">
    <name type="scientific">Peribacillus muralis</name>
    <dbReference type="NCBI Taxonomy" id="264697"/>
    <lineage>
        <taxon>Bacteria</taxon>
        <taxon>Bacillati</taxon>
        <taxon>Bacillota</taxon>
        <taxon>Bacilli</taxon>
        <taxon>Bacillales</taxon>
        <taxon>Bacillaceae</taxon>
        <taxon>Peribacillus</taxon>
    </lineage>
</organism>
<dbReference type="RefSeq" id="WP_064462339.1">
    <property type="nucleotide sequence ID" value="NZ_JBCNGE010000002.1"/>
</dbReference>
<dbReference type="InterPro" id="IPR036034">
    <property type="entry name" value="PDZ_sf"/>
</dbReference>
<gene>
    <name evidence="8" type="ORF">ABE28_002305</name>
</gene>
<dbReference type="SUPFAM" id="SSF50494">
    <property type="entry name" value="Trypsin-like serine proteases"/>
    <property type="match status" value="1"/>
</dbReference>
<dbReference type="GO" id="GO:0006508">
    <property type="term" value="P:proteolysis"/>
    <property type="evidence" value="ECO:0007669"/>
    <property type="project" value="UniProtKB-KW"/>
</dbReference>
<dbReference type="InterPro" id="IPR001940">
    <property type="entry name" value="Peptidase_S1C"/>
</dbReference>
<keyword evidence="4" id="KW-0720">Serine protease</keyword>
<evidence type="ECO:0000256" key="5">
    <source>
        <dbReference type="SAM" id="MobiDB-lite"/>
    </source>
</evidence>
<keyword evidence="6" id="KW-1133">Transmembrane helix</keyword>
<dbReference type="Gene3D" id="2.40.10.10">
    <property type="entry name" value="Trypsin-like serine proteases"/>
    <property type="match status" value="2"/>
</dbReference>
<feature type="transmembrane region" description="Helical" evidence="6">
    <location>
        <begin position="21"/>
        <end position="44"/>
    </location>
</feature>
<feature type="domain" description="PDZ" evidence="7">
    <location>
        <begin position="301"/>
        <end position="396"/>
    </location>
</feature>
<evidence type="ECO:0000256" key="4">
    <source>
        <dbReference type="ARBA" id="ARBA00022825"/>
    </source>
</evidence>
<dbReference type="Proteomes" id="UP000077926">
    <property type="component" value="Chromosome"/>
</dbReference>
<evidence type="ECO:0000313" key="8">
    <source>
        <dbReference type="EMBL" id="AOH53168.1"/>
    </source>
</evidence>
<keyword evidence="6" id="KW-0812">Transmembrane</keyword>
<name>A0A1B3XIX3_9BACI</name>
<evidence type="ECO:0000256" key="2">
    <source>
        <dbReference type="ARBA" id="ARBA00022670"/>
    </source>
</evidence>